<sequence length="163" mass="18235">SSTHIVCGEPRRTLNVLRGIASGCWLLRKEWILESLEAGMWLQEEKYEMVDFPAAIKSRTERQTVGPGYKVDLFAKLGAISVSSICTPPRKEMVHLINLCSGHVTSSETRAAIHIGDEHNPSKLVIKPAWVLDCIMKLEVLPTDDYIVFPKATVSQRESSPEF</sequence>
<dbReference type="GO" id="GO:0000278">
    <property type="term" value="P:mitotic cell cycle"/>
    <property type="evidence" value="ECO:0007669"/>
    <property type="project" value="TreeGrafter"/>
</dbReference>
<dbReference type="CDD" id="cd17751">
    <property type="entry name" value="BRCT_microcephalin_rpt3"/>
    <property type="match status" value="1"/>
</dbReference>
<dbReference type="InterPro" id="IPR022047">
    <property type="entry name" value="Microcephalin-like"/>
</dbReference>
<dbReference type="InterPro" id="IPR036420">
    <property type="entry name" value="BRCT_dom_sf"/>
</dbReference>
<evidence type="ECO:0000313" key="2">
    <source>
        <dbReference type="EMBL" id="CEK48380.1"/>
    </source>
</evidence>
<dbReference type="PANTHER" id="PTHR14625:SF3">
    <property type="entry name" value="MICROCEPHALIN"/>
    <property type="match status" value="1"/>
</dbReference>
<dbReference type="InterPro" id="IPR001357">
    <property type="entry name" value="BRCT_dom"/>
</dbReference>
<feature type="domain" description="BRCT" evidence="1">
    <location>
        <begin position="1"/>
        <end position="49"/>
    </location>
</feature>
<dbReference type="CDD" id="cd17736">
    <property type="entry name" value="BRCT_microcephalin_rpt2"/>
    <property type="match status" value="1"/>
</dbReference>
<gene>
    <name evidence="2" type="primary">ORF3816</name>
</gene>
<dbReference type="Gene3D" id="3.40.50.10190">
    <property type="entry name" value="BRCT domain"/>
    <property type="match status" value="2"/>
</dbReference>
<accession>A0A0B6XYL0</accession>
<feature type="domain" description="BRCT" evidence="1">
    <location>
        <begin position="72"/>
        <end position="148"/>
    </location>
</feature>
<reference evidence="2" key="1">
    <citation type="submission" date="2014-12" db="EMBL/GenBank/DDBJ databases">
        <title>Insight into the proteome of Arion vulgaris.</title>
        <authorList>
            <person name="Aradska J."/>
            <person name="Bulat T."/>
            <person name="Smidak R."/>
            <person name="Sarate P."/>
            <person name="Gangsoo J."/>
            <person name="Sialana F."/>
            <person name="Bilban M."/>
            <person name="Lubec G."/>
        </authorList>
    </citation>
    <scope>NUCLEOTIDE SEQUENCE</scope>
    <source>
        <tissue evidence="2">Skin</tissue>
    </source>
</reference>
<dbReference type="AlphaFoldDB" id="A0A0B6XYL0"/>
<evidence type="ECO:0000259" key="1">
    <source>
        <dbReference type="PROSITE" id="PS50172"/>
    </source>
</evidence>
<dbReference type="EMBL" id="HACG01001515">
    <property type="protein sequence ID" value="CEK48380.1"/>
    <property type="molecule type" value="Transcribed_RNA"/>
</dbReference>
<proteinExistence type="predicted"/>
<dbReference type="PANTHER" id="PTHR14625">
    <property type="entry name" value="MICROCEPHALIN"/>
    <property type="match status" value="1"/>
</dbReference>
<organism evidence="2">
    <name type="scientific">Arion vulgaris</name>
    <dbReference type="NCBI Taxonomy" id="1028688"/>
    <lineage>
        <taxon>Eukaryota</taxon>
        <taxon>Metazoa</taxon>
        <taxon>Spiralia</taxon>
        <taxon>Lophotrochozoa</taxon>
        <taxon>Mollusca</taxon>
        <taxon>Gastropoda</taxon>
        <taxon>Heterobranchia</taxon>
        <taxon>Euthyneura</taxon>
        <taxon>Panpulmonata</taxon>
        <taxon>Eupulmonata</taxon>
        <taxon>Stylommatophora</taxon>
        <taxon>Helicina</taxon>
        <taxon>Arionoidea</taxon>
        <taxon>Arionidae</taxon>
        <taxon>Arion</taxon>
    </lineage>
</organism>
<dbReference type="SUPFAM" id="SSF52113">
    <property type="entry name" value="BRCT domain"/>
    <property type="match status" value="2"/>
</dbReference>
<dbReference type="PROSITE" id="PS50172">
    <property type="entry name" value="BRCT"/>
    <property type="match status" value="2"/>
</dbReference>
<name>A0A0B6XYL0_9EUPU</name>
<feature type="non-terminal residue" evidence="2">
    <location>
        <position position="1"/>
    </location>
</feature>
<protein>
    <recommendedName>
        <fullName evidence="1">BRCT domain-containing protein</fullName>
    </recommendedName>
</protein>